<comment type="caution">
    <text evidence="1">The sequence shown here is derived from an EMBL/GenBank/DDBJ whole genome shotgun (WGS) entry which is preliminary data.</text>
</comment>
<dbReference type="EMBL" id="QEAP01001695">
    <property type="protein sequence ID" value="TPX41797.1"/>
    <property type="molecule type" value="Genomic_DNA"/>
</dbReference>
<dbReference type="AlphaFoldDB" id="A0A507CRL0"/>
<proteinExistence type="predicted"/>
<evidence type="ECO:0000313" key="2">
    <source>
        <dbReference type="Proteomes" id="UP000320333"/>
    </source>
</evidence>
<name>A0A507CRL0_9FUNG</name>
<dbReference type="Proteomes" id="UP000320333">
    <property type="component" value="Unassembled WGS sequence"/>
</dbReference>
<organism evidence="1 2">
    <name type="scientific">Chytriomyces confervae</name>
    <dbReference type="NCBI Taxonomy" id="246404"/>
    <lineage>
        <taxon>Eukaryota</taxon>
        <taxon>Fungi</taxon>
        <taxon>Fungi incertae sedis</taxon>
        <taxon>Chytridiomycota</taxon>
        <taxon>Chytridiomycota incertae sedis</taxon>
        <taxon>Chytridiomycetes</taxon>
        <taxon>Chytridiales</taxon>
        <taxon>Chytriomycetaceae</taxon>
        <taxon>Chytriomyces</taxon>
    </lineage>
</organism>
<evidence type="ECO:0000313" key="1">
    <source>
        <dbReference type="EMBL" id="TPX41797.1"/>
    </source>
</evidence>
<accession>A0A507CRL0</accession>
<keyword evidence="2" id="KW-1185">Reference proteome</keyword>
<sequence>MSFALGTSISLSTVWRVLDCEGITHMQVTFLCAFTIKLMS</sequence>
<gene>
    <name evidence="1" type="ORF">CcCBS67573_g10553</name>
</gene>
<reference evidence="1 2" key="1">
    <citation type="journal article" date="2019" name="Sci. Rep.">
        <title>Comparative genomics of chytrid fungi reveal insights into the obligate biotrophic and pathogenic lifestyle of Synchytrium endobioticum.</title>
        <authorList>
            <person name="van de Vossenberg B.T.L.H."/>
            <person name="Warris S."/>
            <person name="Nguyen H.D.T."/>
            <person name="van Gent-Pelzer M.P.E."/>
            <person name="Joly D.L."/>
            <person name="van de Geest H.C."/>
            <person name="Bonants P.J.M."/>
            <person name="Smith D.S."/>
            <person name="Levesque C.A."/>
            <person name="van der Lee T.A.J."/>
        </authorList>
    </citation>
    <scope>NUCLEOTIDE SEQUENCE [LARGE SCALE GENOMIC DNA]</scope>
    <source>
        <strain evidence="1 2">CBS 675.73</strain>
    </source>
</reference>
<protein>
    <submittedName>
        <fullName evidence="1">Uncharacterized protein</fullName>
    </submittedName>
</protein>